<feature type="domain" description="Protein kinase" evidence="1">
    <location>
        <begin position="1"/>
        <end position="175"/>
    </location>
</feature>
<dbReference type="EMBL" id="JAUIRO010000003">
    <property type="protein sequence ID" value="KAK0723529.1"/>
    <property type="molecule type" value="Genomic_DNA"/>
</dbReference>
<dbReference type="PROSITE" id="PS00108">
    <property type="entry name" value="PROTEIN_KINASE_ST"/>
    <property type="match status" value="1"/>
</dbReference>
<dbReference type="Gene3D" id="3.30.200.20">
    <property type="entry name" value="Phosphorylase Kinase, domain 1"/>
    <property type="match status" value="1"/>
</dbReference>
<dbReference type="Pfam" id="PF00069">
    <property type="entry name" value="Pkinase"/>
    <property type="match status" value="1"/>
</dbReference>
<dbReference type="Proteomes" id="UP001172101">
    <property type="component" value="Unassembled WGS sequence"/>
</dbReference>
<gene>
    <name evidence="2" type="ORF">B0T26DRAFT_675090</name>
</gene>
<evidence type="ECO:0000313" key="3">
    <source>
        <dbReference type="Proteomes" id="UP001172101"/>
    </source>
</evidence>
<reference evidence="2" key="1">
    <citation type="submission" date="2023-06" db="EMBL/GenBank/DDBJ databases">
        <title>Genome-scale phylogeny and comparative genomics of the fungal order Sordariales.</title>
        <authorList>
            <consortium name="Lawrence Berkeley National Laboratory"/>
            <person name="Hensen N."/>
            <person name="Bonometti L."/>
            <person name="Westerberg I."/>
            <person name="Brannstrom I.O."/>
            <person name="Guillou S."/>
            <person name="Cros-Aarteil S."/>
            <person name="Calhoun S."/>
            <person name="Haridas S."/>
            <person name="Kuo A."/>
            <person name="Mondo S."/>
            <person name="Pangilinan J."/>
            <person name="Riley R."/>
            <person name="LaButti K."/>
            <person name="Andreopoulos B."/>
            <person name="Lipzen A."/>
            <person name="Chen C."/>
            <person name="Yanf M."/>
            <person name="Daum C."/>
            <person name="Ng V."/>
            <person name="Clum A."/>
            <person name="Steindorff A."/>
            <person name="Ohm R."/>
            <person name="Martin F."/>
            <person name="Silar P."/>
            <person name="Natvig D."/>
            <person name="Lalanne C."/>
            <person name="Gautier V."/>
            <person name="Ament-velasquez S.L."/>
            <person name="Kruys A."/>
            <person name="Hutchinson M.I."/>
            <person name="Powell A.J."/>
            <person name="Barry K."/>
            <person name="Miller A.N."/>
            <person name="Grigoriev I.V."/>
            <person name="Debuchy R."/>
            <person name="Gladieux P."/>
            <person name="Thoren M.H."/>
            <person name="Johannesson H."/>
        </authorList>
    </citation>
    <scope>NUCLEOTIDE SEQUENCE</scope>
    <source>
        <strain evidence="2">SMH2392-1A</strain>
    </source>
</reference>
<dbReference type="GO" id="GO:0005524">
    <property type="term" value="F:ATP binding"/>
    <property type="evidence" value="ECO:0007669"/>
    <property type="project" value="InterPro"/>
</dbReference>
<dbReference type="GO" id="GO:0004672">
    <property type="term" value="F:protein kinase activity"/>
    <property type="evidence" value="ECO:0007669"/>
    <property type="project" value="InterPro"/>
</dbReference>
<organism evidence="2 3">
    <name type="scientific">Lasiosphaeria miniovina</name>
    <dbReference type="NCBI Taxonomy" id="1954250"/>
    <lineage>
        <taxon>Eukaryota</taxon>
        <taxon>Fungi</taxon>
        <taxon>Dikarya</taxon>
        <taxon>Ascomycota</taxon>
        <taxon>Pezizomycotina</taxon>
        <taxon>Sordariomycetes</taxon>
        <taxon>Sordariomycetidae</taxon>
        <taxon>Sordariales</taxon>
        <taxon>Lasiosphaeriaceae</taxon>
        <taxon>Lasiosphaeria</taxon>
    </lineage>
</organism>
<evidence type="ECO:0000259" key="1">
    <source>
        <dbReference type="PROSITE" id="PS50011"/>
    </source>
</evidence>
<dbReference type="SUPFAM" id="SSF56112">
    <property type="entry name" value="Protein kinase-like (PK-like)"/>
    <property type="match status" value="1"/>
</dbReference>
<dbReference type="InterPro" id="IPR000719">
    <property type="entry name" value="Prot_kinase_dom"/>
</dbReference>
<protein>
    <recommendedName>
        <fullName evidence="1">Protein kinase domain-containing protein</fullName>
    </recommendedName>
</protein>
<evidence type="ECO:0000313" key="2">
    <source>
        <dbReference type="EMBL" id="KAK0723529.1"/>
    </source>
</evidence>
<dbReference type="PROSITE" id="PS50011">
    <property type="entry name" value="PROTEIN_KINASE_DOM"/>
    <property type="match status" value="1"/>
</dbReference>
<name>A0AA40E0L5_9PEZI</name>
<dbReference type="InterPro" id="IPR008271">
    <property type="entry name" value="Ser/Thr_kinase_AS"/>
</dbReference>
<dbReference type="RefSeq" id="XP_060299453.1">
    <property type="nucleotide sequence ID" value="XM_060439789.1"/>
</dbReference>
<dbReference type="AlphaFoldDB" id="A0AA40E0L5"/>
<comment type="caution">
    <text evidence="2">The sequence shown here is derived from an EMBL/GenBank/DDBJ whole genome shotgun (WGS) entry which is preliminary data.</text>
</comment>
<proteinExistence type="predicted"/>
<dbReference type="InterPro" id="IPR011009">
    <property type="entry name" value="Kinase-like_dom_sf"/>
</dbReference>
<dbReference type="Gene3D" id="1.10.510.10">
    <property type="entry name" value="Transferase(Phosphotransferase) domain 1"/>
    <property type="match status" value="1"/>
</dbReference>
<keyword evidence="3" id="KW-1185">Reference proteome</keyword>
<accession>A0AA40E0L5</accession>
<dbReference type="GeneID" id="85323059"/>
<sequence length="175" mass="19731">MAVYRARQAACKRDVDFSRRLTSNFDYQKKLQESAASSPHVRTAIDTAPEHRLLVFPYLTDNLLQFDNKTLSLAQKNSIPKRVLLSLADLHNNCILHTDVKPNNIMVNCEAGPSRDVVVKDVQVTDLEGSVVIRPGKDLKGCVSANEIWRSPEPWRTILRRHVSCFGGFPGLRSF</sequence>